<dbReference type="FunFam" id="1.20.272.10:FF:000003">
    <property type="entry name" value="DNA polymerase III subunit gamma/tau"/>
    <property type="match status" value="1"/>
</dbReference>
<dbReference type="SMART" id="SM00382">
    <property type="entry name" value="AAA"/>
    <property type="match status" value="1"/>
</dbReference>
<evidence type="ECO:0000256" key="3">
    <source>
        <dbReference type="ARBA" id="ARBA00022695"/>
    </source>
</evidence>
<keyword evidence="2 11" id="KW-0808">Transferase</keyword>
<evidence type="ECO:0000313" key="15">
    <source>
        <dbReference type="Proteomes" id="UP000252086"/>
    </source>
</evidence>
<dbReference type="SUPFAM" id="SSF48019">
    <property type="entry name" value="post-AAA+ oligomerization domain-like"/>
    <property type="match status" value="1"/>
</dbReference>
<dbReference type="CDD" id="cd18137">
    <property type="entry name" value="HLD_clamp_pol_III_gamma_tau"/>
    <property type="match status" value="1"/>
</dbReference>
<keyword evidence="15" id="KW-1185">Reference proteome</keyword>
<dbReference type="Proteomes" id="UP000252086">
    <property type="component" value="Unassembled WGS sequence"/>
</dbReference>
<dbReference type="RefSeq" id="WP_113874545.1">
    <property type="nucleotide sequence ID" value="NZ_QNRF01000005.1"/>
</dbReference>
<feature type="compositionally biased region" description="Basic and acidic residues" evidence="12">
    <location>
        <begin position="498"/>
        <end position="518"/>
    </location>
</feature>
<dbReference type="FunFam" id="1.10.8.60:FF:000013">
    <property type="entry name" value="DNA polymerase III subunit gamma/tau"/>
    <property type="match status" value="1"/>
</dbReference>
<dbReference type="GO" id="GO:0003887">
    <property type="term" value="F:DNA-directed DNA polymerase activity"/>
    <property type="evidence" value="ECO:0007669"/>
    <property type="project" value="UniProtKB-KW"/>
</dbReference>
<dbReference type="InterPro" id="IPR021029">
    <property type="entry name" value="DNA_pol_III_tau_dom-5"/>
</dbReference>
<dbReference type="NCBIfam" id="TIGR02397">
    <property type="entry name" value="dnaX_nterm"/>
    <property type="match status" value="1"/>
</dbReference>
<accession>A0A366CXK3</accession>
<dbReference type="GO" id="GO:0009360">
    <property type="term" value="C:DNA polymerase III complex"/>
    <property type="evidence" value="ECO:0007669"/>
    <property type="project" value="InterPro"/>
</dbReference>
<dbReference type="Gene3D" id="3.40.50.300">
    <property type="entry name" value="P-loop containing nucleotide triphosphate hydrolases"/>
    <property type="match status" value="1"/>
</dbReference>
<evidence type="ECO:0000256" key="2">
    <source>
        <dbReference type="ARBA" id="ARBA00022679"/>
    </source>
</evidence>
<keyword evidence="8 11" id="KW-0067">ATP-binding</keyword>
<comment type="catalytic activity">
    <reaction evidence="10 11">
        <text>DNA(n) + a 2'-deoxyribonucleoside 5'-triphosphate = DNA(n+1) + diphosphate</text>
        <dbReference type="Rhea" id="RHEA:22508"/>
        <dbReference type="Rhea" id="RHEA-COMP:17339"/>
        <dbReference type="Rhea" id="RHEA-COMP:17340"/>
        <dbReference type="ChEBI" id="CHEBI:33019"/>
        <dbReference type="ChEBI" id="CHEBI:61560"/>
        <dbReference type="ChEBI" id="CHEBI:173112"/>
        <dbReference type="EC" id="2.7.7.7"/>
    </reaction>
</comment>
<dbReference type="Pfam" id="PF13177">
    <property type="entry name" value="DNA_pol3_delta2"/>
    <property type="match status" value="1"/>
</dbReference>
<dbReference type="Pfam" id="PF22608">
    <property type="entry name" value="DNAX_ATPase_lid"/>
    <property type="match status" value="1"/>
</dbReference>
<feature type="compositionally biased region" description="Basic and acidic residues" evidence="12">
    <location>
        <begin position="381"/>
        <end position="390"/>
    </location>
</feature>
<dbReference type="EC" id="2.7.7.7" evidence="11"/>
<dbReference type="NCBIfam" id="NF005942">
    <property type="entry name" value="PRK07994.1"/>
    <property type="match status" value="1"/>
</dbReference>
<feature type="compositionally biased region" description="Acidic residues" evidence="12">
    <location>
        <begin position="564"/>
        <end position="576"/>
    </location>
</feature>
<comment type="caution">
    <text evidence="14">The sequence shown here is derived from an EMBL/GenBank/DDBJ whole genome shotgun (WGS) entry which is preliminary data.</text>
</comment>
<evidence type="ECO:0000256" key="10">
    <source>
        <dbReference type="ARBA" id="ARBA00049244"/>
    </source>
</evidence>
<keyword evidence="3 11" id="KW-0548">Nucleotidyltransferase</keyword>
<evidence type="ECO:0000256" key="6">
    <source>
        <dbReference type="ARBA" id="ARBA00022741"/>
    </source>
</evidence>
<dbReference type="PANTHER" id="PTHR11669:SF0">
    <property type="entry name" value="PROTEIN STICHEL-LIKE 2"/>
    <property type="match status" value="1"/>
</dbReference>
<dbReference type="Pfam" id="PF12169">
    <property type="entry name" value="DNA_pol3_gamma3"/>
    <property type="match status" value="1"/>
</dbReference>
<evidence type="ECO:0000256" key="11">
    <source>
        <dbReference type="RuleBase" id="RU364063"/>
    </source>
</evidence>
<dbReference type="FunFam" id="3.40.50.300:FF:000014">
    <property type="entry name" value="DNA polymerase III subunit gamma/tau"/>
    <property type="match status" value="1"/>
</dbReference>
<keyword evidence="5" id="KW-0479">Metal-binding</keyword>
<dbReference type="Gene3D" id="1.10.8.60">
    <property type="match status" value="1"/>
</dbReference>
<dbReference type="InterPro" id="IPR012763">
    <property type="entry name" value="DNA_pol_III_sug/sutau_N"/>
</dbReference>
<dbReference type="PANTHER" id="PTHR11669">
    <property type="entry name" value="REPLICATION FACTOR C / DNA POLYMERASE III GAMMA-TAU SUBUNIT"/>
    <property type="match status" value="1"/>
</dbReference>
<comment type="similarity">
    <text evidence="1 11">Belongs to the DnaX/STICHEL family.</text>
</comment>
<name>A0A366CXK3_9GAMM</name>
<proteinExistence type="inferred from homology"/>
<evidence type="ECO:0000256" key="12">
    <source>
        <dbReference type="SAM" id="MobiDB-lite"/>
    </source>
</evidence>
<sequence>MSYQVLARKWRPQTFLEMAGQDHVLQALVNALRQQRLHHAYLFTGTRGVGKTTIARIFAKCLNCETNGISPEPCGTCDSCREIAEGRFVDLIEVDAASRTKVEDTRELLENVQYAPTRGRFKVYLIDEVHMLSTHSFNALLKTLEEPPEHVKFLLATTDPQKLPVTILSRCLQFNLKNMSPQRVVDYLQTVLNTEQVPFDQPALWQIGQAANGSMRDALSLTDQAIAFGDGGISESGVTAMLGLVNQAQILDLLECIAAKNAADVLSRIEALADYQPDFVAICGSLLDTLHRVAIEQQVPGALADQLGDLARIQNIAQTVSPEEIQVMYQSLLVGRRDLHLAHSARAGFEMLMLRLIAFRPAPPMTMSHQAPPLVVDDAEKKTPEVESVKTSESTLESTGVVGAEPLADEAISVDEKVQSEVLSSSAQVDSSSTSLSADERPPWEEALADEVVDEVADDKLAPVSGFTAEQQTSETQQTDTRLESALASEEPAVVSSDHTRDELEASNEMKHEHEASVDHQAPQKAVNDSQADLDSEQNAPKMSERAAARVESLLETSHNASESVDDEEEDEEEAEERAIADVADPFNPAADLVEALASDVVEAEPELAEKDSTDPRLAKVPDTIAQPALGMPLPELNHYNELTMQIWWLVAPRLPLRGLVQNILMNSSMVDASDQGIRLQVPLEYGHMLNQVRYEQIQGALSDFFAMPVPLIIDTVEETEGVTAEEFAASKRAEALQVAIQHLNSHPVVQALSSTMGAQLVYDSVKVKA</sequence>
<dbReference type="AlphaFoldDB" id="A0A366CXK3"/>
<comment type="subunit">
    <text evidence="11">DNA polymerase III contains a core (composed of alpha, epsilon and theta chains) that associates with a tau subunit. This core dimerizes to form the POLIII' complex. PolIII' associates with the gamma complex (composed of gamma, delta, delta', psi and chi chains) and with the beta chain to form the complete DNA polymerase III complex.</text>
</comment>
<dbReference type="Gene3D" id="1.20.272.10">
    <property type="match status" value="1"/>
</dbReference>
<feature type="region of interest" description="Disordered" evidence="12">
    <location>
        <begin position="423"/>
        <end position="443"/>
    </location>
</feature>
<dbReference type="InterPro" id="IPR022754">
    <property type="entry name" value="DNA_pol_III_gamma-3"/>
</dbReference>
<dbReference type="InterPro" id="IPR045085">
    <property type="entry name" value="HLD_clamp_pol_III_gamma_tau"/>
</dbReference>
<comment type="function">
    <text evidence="11">DNA polymerase III is a complex, multichain enzyme responsible for most of the replicative synthesis in bacteria. This DNA polymerase also exhibits 3' to 5' exonuclease activity.</text>
</comment>
<dbReference type="InterPro" id="IPR050238">
    <property type="entry name" value="DNA_Rep/Repair_Clamp_Loader"/>
</dbReference>
<evidence type="ECO:0000256" key="4">
    <source>
        <dbReference type="ARBA" id="ARBA00022705"/>
    </source>
</evidence>
<dbReference type="InterPro" id="IPR038249">
    <property type="entry name" value="PolIII_tau_V_sf"/>
</dbReference>
<reference evidence="14 15" key="1">
    <citation type="submission" date="2018-06" db="EMBL/GenBank/DDBJ databases">
        <title>Genomic Encyclopedia of Type Strains, Phase III (KMG-III): the genomes of soil and plant-associated and newly described type strains.</title>
        <authorList>
            <person name="Whitman W."/>
        </authorList>
    </citation>
    <scope>NUCLEOTIDE SEQUENCE [LARGE SCALE GENOMIC DNA]</scope>
    <source>
        <strain evidence="14 15">CECT 7732</strain>
    </source>
</reference>
<evidence type="ECO:0000256" key="8">
    <source>
        <dbReference type="ARBA" id="ARBA00022840"/>
    </source>
</evidence>
<dbReference type="CDD" id="cd00009">
    <property type="entry name" value="AAA"/>
    <property type="match status" value="1"/>
</dbReference>
<feature type="region of interest" description="Disordered" evidence="12">
    <location>
        <begin position="465"/>
        <end position="586"/>
    </location>
</feature>
<gene>
    <name evidence="11" type="primary">dnaX</name>
    <name evidence="14" type="ORF">DFP76_10535</name>
</gene>
<evidence type="ECO:0000256" key="5">
    <source>
        <dbReference type="ARBA" id="ARBA00022723"/>
    </source>
</evidence>
<dbReference type="GO" id="GO:0005524">
    <property type="term" value="F:ATP binding"/>
    <property type="evidence" value="ECO:0007669"/>
    <property type="project" value="UniProtKB-KW"/>
</dbReference>
<dbReference type="InterPro" id="IPR008921">
    <property type="entry name" value="DNA_pol3_clamp-load_cplx_C"/>
</dbReference>
<dbReference type="GO" id="GO:0046872">
    <property type="term" value="F:metal ion binding"/>
    <property type="evidence" value="ECO:0007669"/>
    <property type="project" value="UniProtKB-KW"/>
</dbReference>
<organism evidence="14 15">
    <name type="scientific">Marinomonas aquiplantarum</name>
    <dbReference type="NCBI Taxonomy" id="491951"/>
    <lineage>
        <taxon>Bacteria</taxon>
        <taxon>Pseudomonadati</taxon>
        <taxon>Pseudomonadota</taxon>
        <taxon>Gammaproteobacteria</taxon>
        <taxon>Oceanospirillales</taxon>
        <taxon>Oceanospirillaceae</taxon>
        <taxon>Marinomonas</taxon>
    </lineage>
</organism>
<dbReference type="GO" id="GO:0003677">
    <property type="term" value="F:DNA binding"/>
    <property type="evidence" value="ECO:0007669"/>
    <property type="project" value="InterPro"/>
</dbReference>
<protein>
    <recommendedName>
        <fullName evidence="11">DNA polymerase III subunit gamma/tau</fullName>
        <ecNumber evidence="11">2.7.7.7</ecNumber>
    </recommendedName>
</protein>
<dbReference type="GO" id="GO:0006261">
    <property type="term" value="P:DNA-templated DNA replication"/>
    <property type="evidence" value="ECO:0007669"/>
    <property type="project" value="TreeGrafter"/>
</dbReference>
<feature type="compositionally biased region" description="Polar residues" evidence="12">
    <location>
        <begin position="527"/>
        <end position="541"/>
    </location>
</feature>
<evidence type="ECO:0000256" key="9">
    <source>
        <dbReference type="ARBA" id="ARBA00022932"/>
    </source>
</evidence>
<dbReference type="SUPFAM" id="SSF52540">
    <property type="entry name" value="P-loop containing nucleoside triphosphate hydrolases"/>
    <property type="match status" value="1"/>
</dbReference>
<evidence type="ECO:0000256" key="1">
    <source>
        <dbReference type="ARBA" id="ARBA00006360"/>
    </source>
</evidence>
<feature type="compositionally biased region" description="Low complexity" evidence="12">
    <location>
        <begin position="423"/>
        <end position="437"/>
    </location>
</feature>
<dbReference type="EMBL" id="QNRF01000005">
    <property type="protein sequence ID" value="RBO82571.1"/>
    <property type="molecule type" value="Genomic_DNA"/>
</dbReference>
<feature type="region of interest" description="Disordered" evidence="12">
    <location>
        <begin position="381"/>
        <end position="408"/>
    </location>
</feature>
<feature type="compositionally biased region" description="Low complexity" evidence="12">
    <location>
        <begin position="468"/>
        <end position="480"/>
    </location>
</feature>
<keyword evidence="4 11" id="KW-0235">DNA replication</keyword>
<evidence type="ECO:0000313" key="14">
    <source>
        <dbReference type="EMBL" id="RBO82571.1"/>
    </source>
</evidence>
<evidence type="ECO:0000256" key="7">
    <source>
        <dbReference type="ARBA" id="ARBA00022833"/>
    </source>
</evidence>
<dbReference type="NCBIfam" id="NF004046">
    <property type="entry name" value="PRK05563.1"/>
    <property type="match status" value="1"/>
</dbReference>
<keyword evidence="9 11" id="KW-0239">DNA-directed DNA polymerase</keyword>
<evidence type="ECO:0000259" key="13">
    <source>
        <dbReference type="SMART" id="SM00382"/>
    </source>
</evidence>
<dbReference type="Gene3D" id="3.30.300.150">
    <property type="entry name" value="DNA polymerase III, tau subunit, domain V"/>
    <property type="match status" value="1"/>
</dbReference>
<dbReference type="OrthoDB" id="9810148at2"/>
<feature type="domain" description="AAA+ ATPase" evidence="13">
    <location>
        <begin position="37"/>
        <end position="180"/>
    </location>
</feature>
<keyword evidence="7" id="KW-0862">Zinc</keyword>
<keyword evidence="6 11" id="KW-0547">Nucleotide-binding</keyword>
<dbReference type="Pfam" id="PF12170">
    <property type="entry name" value="DNA_pol3_tau_5"/>
    <property type="match status" value="1"/>
</dbReference>
<dbReference type="InterPro" id="IPR027417">
    <property type="entry name" value="P-loop_NTPase"/>
</dbReference>
<dbReference type="InterPro" id="IPR003593">
    <property type="entry name" value="AAA+_ATPase"/>
</dbReference>